<dbReference type="AlphaFoldDB" id="A0A381PU64"/>
<name>A0A381PU64_9ZZZZ</name>
<organism evidence="1">
    <name type="scientific">marine metagenome</name>
    <dbReference type="NCBI Taxonomy" id="408172"/>
    <lineage>
        <taxon>unclassified sequences</taxon>
        <taxon>metagenomes</taxon>
        <taxon>ecological metagenomes</taxon>
    </lineage>
</organism>
<reference evidence="1" key="1">
    <citation type="submission" date="2018-05" db="EMBL/GenBank/DDBJ databases">
        <authorList>
            <person name="Lanie J.A."/>
            <person name="Ng W.-L."/>
            <person name="Kazmierczak K.M."/>
            <person name="Andrzejewski T.M."/>
            <person name="Davidsen T.M."/>
            <person name="Wayne K.J."/>
            <person name="Tettelin H."/>
            <person name="Glass J.I."/>
            <person name="Rusch D."/>
            <person name="Podicherti R."/>
            <person name="Tsui H.-C.T."/>
            <person name="Winkler M.E."/>
        </authorList>
    </citation>
    <scope>NUCLEOTIDE SEQUENCE</scope>
</reference>
<evidence type="ECO:0000313" key="1">
    <source>
        <dbReference type="EMBL" id="SUZ70440.1"/>
    </source>
</evidence>
<accession>A0A381PU64</accession>
<protein>
    <submittedName>
        <fullName evidence="1">Uncharacterized protein</fullName>
    </submittedName>
</protein>
<sequence>MVSKKLIRLVLDKPENNIHAHI</sequence>
<dbReference type="EMBL" id="UINC01001091">
    <property type="protein sequence ID" value="SUZ70440.1"/>
    <property type="molecule type" value="Genomic_DNA"/>
</dbReference>
<gene>
    <name evidence="1" type="ORF">METZ01_LOCUS23294</name>
</gene>
<proteinExistence type="predicted"/>